<keyword evidence="3" id="KW-1185">Reference proteome</keyword>
<accession>A0ABP9DKW5</accession>
<gene>
    <name evidence="2" type="ORF">GCM10023235_22840</name>
</gene>
<protein>
    <submittedName>
        <fullName evidence="2">Uncharacterized protein</fullName>
    </submittedName>
</protein>
<sequence length="72" mass="7828">MKPSHSAGWIPSTPRGDADPDSLELLLSSSRRLVRFWPPAETRPEPYPPLSTGVRVPAEARRVVAGMAEYGG</sequence>
<name>A0ABP9DKW5_9ACTN</name>
<evidence type="ECO:0000313" key="2">
    <source>
        <dbReference type="EMBL" id="GAA4845709.1"/>
    </source>
</evidence>
<dbReference type="EMBL" id="BAABIS010000001">
    <property type="protein sequence ID" value="GAA4845709.1"/>
    <property type="molecule type" value="Genomic_DNA"/>
</dbReference>
<organism evidence="2 3">
    <name type="scientific">Kitasatospora terrestris</name>
    <dbReference type="NCBI Taxonomy" id="258051"/>
    <lineage>
        <taxon>Bacteria</taxon>
        <taxon>Bacillati</taxon>
        <taxon>Actinomycetota</taxon>
        <taxon>Actinomycetes</taxon>
        <taxon>Kitasatosporales</taxon>
        <taxon>Streptomycetaceae</taxon>
        <taxon>Kitasatospora</taxon>
    </lineage>
</organism>
<evidence type="ECO:0000256" key="1">
    <source>
        <dbReference type="SAM" id="MobiDB-lite"/>
    </source>
</evidence>
<reference evidence="3" key="1">
    <citation type="journal article" date="2019" name="Int. J. Syst. Evol. Microbiol.">
        <title>The Global Catalogue of Microorganisms (GCM) 10K type strain sequencing project: providing services to taxonomists for standard genome sequencing and annotation.</title>
        <authorList>
            <consortium name="The Broad Institute Genomics Platform"/>
            <consortium name="The Broad Institute Genome Sequencing Center for Infectious Disease"/>
            <person name="Wu L."/>
            <person name="Ma J."/>
        </authorList>
    </citation>
    <scope>NUCLEOTIDE SEQUENCE [LARGE SCALE GENOMIC DNA]</scope>
    <source>
        <strain evidence="3">JCM 13006</strain>
    </source>
</reference>
<dbReference type="RefSeq" id="WP_345696683.1">
    <property type="nucleotide sequence ID" value="NZ_BAABIS010000001.1"/>
</dbReference>
<comment type="caution">
    <text evidence="2">The sequence shown here is derived from an EMBL/GenBank/DDBJ whole genome shotgun (WGS) entry which is preliminary data.</text>
</comment>
<feature type="region of interest" description="Disordered" evidence="1">
    <location>
        <begin position="1"/>
        <end position="22"/>
    </location>
</feature>
<evidence type="ECO:0000313" key="3">
    <source>
        <dbReference type="Proteomes" id="UP001501752"/>
    </source>
</evidence>
<dbReference type="Proteomes" id="UP001501752">
    <property type="component" value="Unassembled WGS sequence"/>
</dbReference>
<proteinExistence type="predicted"/>